<evidence type="ECO:0000313" key="2">
    <source>
        <dbReference type="EMBL" id="KAJ6258594.1"/>
    </source>
</evidence>
<sequence>MAPTHLVWMAFILPAAVWAQTFMTNFTLVPAPGKGIVDGTKLKIDYSLEDQCVEFAAQYYPHENDMSPVPTLYQPPWVPPGYDLRLFQDPACTKPVWEDEWPWEEGVIYDESADPEWVFGYYQLSFEGDNGGQAVPLIGDAPSTGVELIPAYAYDTTSEGSAVQESTTNVKSAVDSSAVAMLPAARAMSAYFTLLLEYSSTNEWESLEIPTTDYTRCYALNPTLRARRSFRGLVSNTGSRDAQPGIRNMSVHFPAYTTPPDISIKIFRTPPPARSSGGTSCYEAPGSRDSIVVNLKWWRDLHEDDRLKWLKPRWWSPFYYRIRETDSFMVLPPPSQPARRPASMGSGEGGIDRATLTQYQKQRVSEPAGRQEELLNNLAALGIEAY</sequence>
<feature type="chain" id="PRO_5042169269" evidence="1">
    <location>
        <begin position="20"/>
        <end position="386"/>
    </location>
</feature>
<feature type="signal peptide" evidence="1">
    <location>
        <begin position="1"/>
        <end position="19"/>
    </location>
</feature>
<keyword evidence="1" id="KW-0732">Signal</keyword>
<evidence type="ECO:0000313" key="3">
    <source>
        <dbReference type="Proteomes" id="UP001221413"/>
    </source>
</evidence>
<proteinExistence type="predicted"/>
<gene>
    <name evidence="2" type="ORF">Dda_6640</name>
</gene>
<accession>A0AAD6NHK8</accession>
<name>A0AAD6NHK8_DREDA</name>
<dbReference type="EMBL" id="JAQGDS010000008">
    <property type="protein sequence ID" value="KAJ6258594.1"/>
    <property type="molecule type" value="Genomic_DNA"/>
</dbReference>
<evidence type="ECO:0000256" key="1">
    <source>
        <dbReference type="SAM" id="SignalP"/>
    </source>
</evidence>
<organism evidence="2 3">
    <name type="scientific">Drechslerella dactyloides</name>
    <name type="common">Nematode-trapping fungus</name>
    <name type="synonym">Arthrobotrys dactyloides</name>
    <dbReference type="NCBI Taxonomy" id="74499"/>
    <lineage>
        <taxon>Eukaryota</taxon>
        <taxon>Fungi</taxon>
        <taxon>Dikarya</taxon>
        <taxon>Ascomycota</taxon>
        <taxon>Pezizomycotina</taxon>
        <taxon>Orbiliomycetes</taxon>
        <taxon>Orbiliales</taxon>
        <taxon>Orbiliaceae</taxon>
        <taxon>Drechslerella</taxon>
    </lineage>
</organism>
<protein>
    <submittedName>
        <fullName evidence="2">Uncharacterized protein</fullName>
    </submittedName>
</protein>
<dbReference type="AlphaFoldDB" id="A0AAD6NHK8"/>
<comment type="caution">
    <text evidence="2">The sequence shown here is derived from an EMBL/GenBank/DDBJ whole genome shotgun (WGS) entry which is preliminary data.</text>
</comment>
<dbReference type="Proteomes" id="UP001221413">
    <property type="component" value="Unassembled WGS sequence"/>
</dbReference>
<reference evidence="2" key="1">
    <citation type="submission" date="2023-01" db="EMBL/GenBank/DDBJ databases">
        <title>The chitinases involved in constricting ring structure development in the nematode-trapping fungus Drechslerella dactyloides.</title>
        <authorList>
            <person name="Wang R."/>
            <person name="Zhang L."/>
            <person name="Tang P."/>
            <person name="Li S."/>
            <person name="Liang L."/>
        </authorList>
    </citation>
    <scope>NUCLEOTIDE SEQUENCE</scope>
    <source>
        <strain evidence="2">YMF1.00031</strain>
    </source>
</reference>
<keyword evidence="3" id="KW-1185">Reference proteome</keyword>